<dbReference type="InterPro" id="IPR001148">
    <property type="entry name" value="CA_dom"/>
</dbReference>
<feature type="signal peptide" evidence="2">
    <location>
        <begin position="1"/>
        <end position="21"/>
    </location>
</feature>
<feature type="region of interest" description="Disordered" evidence="1">
    <location>
        <begin position="521"/>
        <end position="548"/>
    </location>
</feature>
<dbReference type="GO" id="GO:0008270">
    <property type="term" value="F:zinc ion binding"/>
    <property type="evidence" value="ECO:0007669"/>
    <property type="project" value="InterPro"/>
</dbReference>
<organism evidence="4 5">
    <name type="scientific">Halteria grandinella</name>
    <dbReference type="NCBI Taxonomy" id="5974"/>
    <lineage>
        <taxon>Eukaryota</taxon>
        <taxon>Sar</taxon>
        <taxon>Alveolata</taxon>
        <taxon>Ciliophora</taxon>
        <taxon>Intramacronucleata</taxon>
        <taxon>Spirotrichea</taxon>
        <taxon>Stichotrichia</taxon>
        <taxon>Sporadotrichida</taxon>
        <taxon>Halteriidae</taxon>
        <taxon>Halteria</taxon>
    </lineage>
</organism>
<dbReference type="InterPro" id="IPR036398">
    <property type="entry name" value="CA_dom_sf"/>
</dbReference>
<feature type="region of interest" description="Disordered" evidence="1">
    <location>
        <begin position="50"/>
        <end position="74"/>
    </location>
</feature>
<dbReference type="GO" id="GO:0006730">
    <property type="term" value="P:one-carbon metabolic process"/>
    <property type="evidence" value="ECO:0007669"/>
    <property type="project" value="TreeGrafter"/>
</dbReference>
<sequence>MFNPQFKLLSNLFINFILLNAESVPHIMLLDKNSLTAPQEQPISVGAAAEVPSDATRLTPPAGPPGGTKRKMSSGLDVQALKLQLQSQVSHHDDNELEISHNLPFKPSLSKTKSHGPGSLFANLSAAAQIKQQELEKQRKVEKEKRKQEKDEKKQKKLLEKALAPEKDADEHPAGKREEVQMSFDDSEDDKNNHEEDAKHNLFSPIEKIQPFRRRQSHVIGIPKDQKLILKMLLRPQEFGGGLFDYSCHGANWDISDEVLGRQSPIDIHSKDHCVFEPKFKVEFKYKEFEVLQGLQDLMWTLKLKGHGQSMGSIKLTDLNGRGPYVYKVNHMHMHGPSEHRFEGQQYDLEIHIVHELAKGPLGECISRYKETLAVVSFLFKVDKHSHPFIKKLRPNDFGHIEKISFAELLPKQPTIKEIEKMLDETEHSEQFEIPTWEPTFYHYKGSLTNPPCADVVNWIIHTEVLPIKETHLNQLKAVWHRGLNGNDNYRNCQPLCGRKVVRNVSYHQQELVHQSSIDAGHHHHPATTASDNGSSSVNDGSTFTHSV</sequence>
<dbReference type="Pfam" id="PF00194">
    <property type="entry name" value="Carb_anhydrase"/>
    <property type="match status" value="1"/>
</dbReference>
<protein>
    <recommendedName>
        <fullName evidence="3">Alpha-carbonic anhydrase domain-containing protein</fullName>
    </recommendedName>
</protein>
<dbReference type="OrthoDB" id="429145at2759"/>
<feature type="region of interest" description="Disordered" evidence="1">
    <location>
        <begin position="135"/>
        <end position="176"/>
    </location>
</feature>
<dbReference type="Proteomes" id="UP000785679">
    <property type="component" value="Unassembled WGS sequence"/>
</dbReference>
<dbReference type="SMART" id="SM01057">
    <property type="entry name" value="Carb_anhydrase"/>
    <property type="match status" value="1"/>
</dbReference>
<dbReference type="CDD" id="cd00326">
    <property type="entry name" value="alpha_CA"/>
    <property type="match status" value="1"/>
</dbReference>
<evidence type="ECO:0000259" key="3">
    <source>
        <dbReference type="PROSITE" id="PS51144"/>
    </source>
</evidence>
<dbReference type="Gene3D" id="3.10.200.10">
    <property type="entry name" value="Alpha carbonic anhydrase"/>
    <property type="match status" value="1"/>
</dbReference>
<proteinExistence type="predicted"/>
<accession>A0A8J8NTL0</accession>
<dbReference type="InterPro" id="IPR023561">
    <property type="entry name" value="Carbonic_anhydrase_a-class"/>
</dbReference>
<evidence type="ECO:0000256" key="2">
    <source>
        <dbReference type="SAM" id="SignalP"/>
    </source>
</evidence>
<dbReference type="PANTHER" id="PTHR18952">
    <property type="entry name" value="CARBONIC ANHYDRASE"/>
    <property type="match status" value="1"/>
</dbReference>
<evidence type="ECO:0000313" key="4">
    <source>
        <dbReference type="EMBL" id="TNV81263.1"/>
    </source>
</evidence>
<reference evidence="4" key="1">
    <citation type="submission" date="2019-06" db="EMBL/GenBank/DDBJ databases">
        <authorList>
            <person name="Zheng W."/>
        </authorList>
    </citation>
    <scope>NUCLEOTIDE SEQUENCE</scope>
    <source>
        <strain evidence="4">QDHG01</strain>
    </source>
</reference>
<dbReference type="PROSITE" id="PS51144">
    <property type="entry name" value="ALPHA_CA_2"/>
    <property type="match status" value="1"/>
</dbReference>
<dbReference type="PANTHER" id="PTHR18952:SF208">
    <property type="entry name" value="CARBONIC ANHYDRASE XA-RELATED"/>
    <property type="match status" value="1"/>
</dbReference>
<evidence type="ECO:0000313" key="5">
    <source>
        <dbReference type="Proteomes" id="UP000785679"/>
    </source>
</evidence>
<comment type="caution">
    <text evidence="4">The sequence shown here is derived from an EMBL/GenBank/DDBJ whole genome shotgun (WGS) entry which is preliminary data.</text>
</comment>
<dbReference type="SUPFAM" id="SSF51069">
    <property type="entry name" value="Carbonic anhydrase"/>
    <property type="match status" value="1"/>
</dbReference>
<feature type="chain" id="PRO_5035218471" description="Alpha-carbonic anhydrase domain-containing protein" evidence="2">
    <location>
        <begin position="22"/>
        <end position="548"/>
    </location>
</feature>
<keyword evidence="2" id="KW-0732">Signal</keyword>
<evidence type="ECO:0000256" key="1">
    <source>
        <dbReference type="SAM" id="MobiDB-lite"/>
    </source>
</evidence>
<dbReference type="GO" id="GO:0004089">
    <property type="term" value="F:carbonate dehydratase activity"/>
    <property type="evidence" value="ECO:0007669"/>
    <property type="project" value="InterPro"/>
</dbReference>
<gene>
    <name evidence="4" type="ORF">FGO68_gene11905</name>
</gene>
<keyword evidence="5" id="KW-1185">Reference proteome</keyword>
<name>A0A8J8NTL0_HALGN</name>
<dbReference type="AlphaFoldDB" id="A0A8J8NTL0"/>
<dbReference type="EMBL" id="RRYP01006360">
    <property type="protein sequence ID" value="TNV81263.1"/>
    <property type="molecule type" value="Genomic_DNA"/>
</dbReference>
<feature type="domain" description="Alpha-carbonic anhydrase" evidence="3">
    <location>
        <begin position="242"/>
        <end position="505"/>
    </location>
</feature>
<feature type="compositionally biased region" description="Low complexity" evidence="1">
    <location>
        <begin position="531"/>
        <end position="542"/>
    </location>
</feature>